<dbReference type="SUPFAM" id="SSF56349">
    <property type="entry name" value="DNA breaking-rejoining enzymes"/>
    <property type="match status" value="1"/>
</dbReference>
<dbReference type="Gene3D" id="1.10.443.10">
    <property type="entry name" value="Intergrase catalytic core"/>
    <property type="match status" value="1"/>
</dbReference>
<evidence type="ECO:0000313" key="3">
    <source>
        <dbReference type="EMBL" id="MFC6083696.1"/>
    </source>
</evidence>
<keyword evidence="4" id="KW-1185">Reference proteome</keyword>
<evidence type="ECO:0000313" key="4">
    <source>
        <dbReference type="Proteomes" id="UP001596137"/>
    </source>
</evidence>
<proteinExistence type="predicted"/>
<dbReference type="EMBL" id="JBHSRF010000032">
    <property type="protein sequence ID" value="MFC6083696.1"/>
    <property type="molecule type" value="Genomic_DNA"/>
</dbReference>
<dbReference type="PANTHER" id="PTHR30349:SF64">
    <property type="entry name" value="PROPHAGE INTEGRASE INTD-RELATED"/>
    <property type="match status" value="1"/>
</dbReference>
<feature type="domain" description="Tyr recombinase" evidence="2">
    <location>
        <begin position="235"/>
        <end position="467"/>
    </location>
</feature>
<evidence type="ECO:0000259" key="2">
    <source>
        <dbReference type="PROSITE" id="PS51898"/>
    </source>
</evidence>
<dbReference type="RefSeq" id="WP_380755955.1">
    <property type="nucleotide sequence ID" value="NZ_JBHSRF010000032.1"/>
</dbReference>
<dbReference type="InterPro" id="IPR050090">
    <property type="entry name" value="Tyrosine_recombinase_XerCD"/>
</dbReference>
<dbReference type="InterPro" id="IPR013762">
    <property type="entry name" value="Integrase-like_cat_sf"/>
</dbReference>
<dbReference type="InterPro" id="IPR002104">
    <property type="entry name" value="Integrase_catalytic"/>
</dbReference>
<comment type="caution">
    <text evidence="3">The sequence shown here is derived from an EMBL/GenBank/DDBJ whole genome shotgun (WGS) entry which is preliminary data.</text>
</comment>
<protein>
    <submittedName>
        <fullName evidence="3">Tyrosine-type recombinase/integrase</fullName>
    </submittedName>
</protein>
<organism evidence="3 4">
    <name type="scientific">Sphaerisporangium aureirubrum</name>
    <dbReference type="NCBI Taxonomy" id="1544736"/>
    <lineage>
        <taxon>Bacteria</taxon>
        <taxon>Bacillati</taxon>
        <taxon>Actinomycetota</taxon>
        <taxon>Actinomycetes</taxon>
        <taxon>Streptosporangiales</taxon>
        <taxon>Streptosporangiaceae</taxon>
        <taxon>Sphaerisporangium</taxon>
    </lineage>
</organism>
<evidence type="ECO:0000256" key="1">
    <source>
        <dbReference type="ARBA" id="ARBA00023172"/>
    </source>
</evidence>
<dbReference type="PANTHER" id="PTHR30349">
    <property type="entry name" value="PHAGE INTEGRASE-RELATED"/>
    <property type="match status" value="1"/>
</dbReference>
<keyword evidence="1" id="KW-0233">DNA recombination</keyword>
<gene>
    <name evidence="3" type="ORF">ACFP1K_21195</name>
</gene>
<name>A0ABW1NKL7_9ACTN</name>
<reference evidence="4" key="1">
    <citation type="journal article" date="2019" name="Int. J. Syst. Evol. Microbiol.">
        <title>The Global Catalogue of Microorganisms (GCM) 10K type strain sequencing project: providing services to taxonomists for standard genome sequencing and annotation.</title>
        <authorList>
            <consortium name="The Broad Institute Genomics Platform"/>
            <consortium name="The Broad Institute Genome Sequencing Center for Infectious Disease"/>
            <person name="Wu L."/>
            <person name="Ma J."/>
        </authorList>
    </citation>
    <scope>NUCLEOTIDE SEQUENCE [LARGE SCALE GENOMIC DNA]</scope>
    <source>
        <strain evidence="4">JCM 30346</strain>
    </source>
</reference>
<accession>A0ABW1NKL7</accession>
<dbReference type="Proteomes" id="UP001596137">
    <property type="component" value="Unassembled WGS sequence"/>
</dbReference>
<dbReference type="PROSITE" id="PS51898">
    <property type="entry name" value="TYR_RECOMBINASE"/>
    <property type="match status" value="1"/>
</dbReference>
<dbReference type="InterPro" id="IPR011010">
    <property type="entry name" value="DNA_brk_join_enz"/>
</dbReference>
<sequence>MKDITYDVRVYKTDVYKGKKSTTYYVRWKVGNKTWKKPFRNAAQADTYRGEIQAAARKGEAFSLLTGEPISWHRAERPDMSWYGFACMFVDMKWKDASAKYRQDIARALTAATPAMFASERDKPDDVLTRTALRRWGFNTKQRDEARGSVADALRWLSTNTKPVAALADDPALVRALIDTATSRLDGKRAATSTVLRHKTILQNALDYAVELKLLPDNSLKGIKWKTPKTSHEVDRRSVLNHGQARALLAAVEAQKPSGKRLVAFFALIYYAGLRPEEVVSLRDHNVTLPPLVLNEETGEWEEPEEWGELHFAKAAPFAGREWTDGGTLREERSLKHRADGHARPVPVPPALVRILRAHLAAPYGKAADGRLFSGVRGGELPGITYRRVWAKARQAAFTREEIASPLAKRVYDLRHACVSTWLNAGVPPTQVAEWAGHSVDVLLKIYAKCIVGQDEVAKRRIAEALKDDRQ</sequence>